<reference evidence="2 3" key="1">
    <citation type="journal article" date="2015" name="Nature">
        <title>rRNA introns, odd ribosomes, and small enigmatic genomes across a large radiation of phyla.</title>
        <authorList>
            <person name="Brown C.T."/>
            <person name="Hug L.A."/>
            <person name="Thomas B.C."/>
            <person name="Sharon I."/>
            <person name="Castelle C.J."/>
            <person name="Singh A."/>
            <person name="Wilkins M.J."/>
            <person name="Williams K.H."/>
            <person name="Banfield J.F."/>
        </authorList>
    </citation>
    <scope>NUCLEOTIDE SEQUENCE [LARGE SCALE GENOMIC DNA]</scope>
</reference>
<gene>
    <name evidence="2" type="ORF">UU65_C0002G0014</name>
</gene>
<comment type="caution">
    <text evidence="2">The sequence shown here is derived from an EMBL/GenBank/DDBJ whole genome shotgun (WGS) entry which is preliminary data.</text>
</comment>
<dbReference type="AlphaFoldDB" id="A0A0G0YI74"/>
<sequence>MAKKKTADKKYHLDHLKKKISDKEVLVASKKDDQKTVKKVVAETVYFYRDLKKVGLIGMGFFAFILALYYAVNYTHVLNPVLKLFKLA</sequence>
<evidence type="ECO:0000256" key="1">
    <source>
        <dbReference type="SAM" id="Phobius"/>
    </source>
</evidence>
<keyword evidence="1" id="KW-0472">Membrane</keyword>
<evidence type="ECO:0000313" key="3">
    <source>
        <dbReference type="Proteomes" id="UP000033869"/>
    </source>
</evidence>
<name>A0A0G0YI74_UNCC2</name>
<dbReference type="EMBL" id="LCBL01000002">
    <property type="protein sequence ID" value="KKS09236.1"/>
    <property type="molecule type" value="Genomic_DNA"/>
</dbReference>
<dbReference type="Proteomes" id="UP000033869">
    <property type="component" value="Unassembled WGS sequence"/>
</dbReference>
<keyword evidence="1" id="KW-1133">Transmembrane helix</keyword>
<feature type="transmembrane region" description="Helical" evidence="1">
    <location>
        <begin position="54"/>
        <end position="72"/>
    </location>
</feature>
<evidence type="ECO:0000313" key="2">
    <source>
        <dbReference type="EMBL" id="KKS09236.1"/>
    </source>
</evidence>
<keyword evidence="1" id="KW-0812">Transmembrane</keyword>
<proteinExistence type="predicted"/>
<protein>
    <submittedName>
        <fullName evidence="2">Uncharacterized protein</fullName>
    </submittedName>
</protein>
<organism evidence="2 3">
    <name type="scientific">candidate division CPR2 bacterium GW2011_GWC1_41_48</name>
    <dbReference type="NCBI Taxonomy" id="1618344"/>
    <lineage>
        <taxon>Bacteria</taxon>
        <taxon>Bacteria division CPR2</taxon>
    </lineage>
</organism>
<accession>A0A0G0YI74</accession>